<evidence type="ECO:0000259" key="9">
    <source>
        <dbReference type="PROSITE" id="PS51914"/>
    </source>
</evidence>
<evidence type="ECO:0000256" key="1">
    <source>
        <dbReference type="ARBA" id="ARBA00004308"/>
    </source>
</evidence>
<feature type="chain" id="PRO_5034269973" description="MRH domain-containing protein" evidence="8">
    <location>
        <begin position="20"/>
        <end position="224"/>
    </location>
</feature>
<feature type="signal peptide" evidence="8">
    <location>
        <begin position="1"/>
        <end position="19"/>
    </location>
</feature>
<keyword evidence="4 8" id="KW-0732">Signal</keyword>
<dbReference type="GO" id="GO:0007034">
    <property type="term" value="P:vacuolar transport"/>
    <property type="evidence" value="ECO:0007669"/>
    <property type="project" value="TreeGrafter"/>
</dbReference>
<dbReference type="AlphaFoldDB" id="A0A8H3ERM1"/>
<comment type="subcellular location">
    <subcellularLocation>
        <location evidence="1">Endomembrane system</location>
    </subcellularLocation>
</comment>
<dbReference type="InterPro" id="IPR044865">
    <property type="entry name" value="MRH_dom"/>
</dbReference>
<dbReference type="PROSITE" id="PS51914">
    <property type="entry name" value="MRH"/>
    <property type="match status" value="1"/>
</dbReference>
<keyword evidence="5" id="KW-1133">Transmembrane helix</keyword>
<dbReference type="Gene3D" id="2.70.130.10">
    <property type="entry name" value="Mannose-6-phosphate receptor binding domain"/>
    <property type="match status" value="1"/>
</dbReference>
<dbReference type="PANTHER" id="PTHR15071:SF0">
    <property type="entry name" value="MANNOSE 6-PHOSPHATE RECEPTOR-LIKE PROTEIN 1"/>
    <property type="match status" value="1"/>
</dbReference>
<evidence type="ECO:0000256" key="2">
    <source>
        <dbReference type="ARBA" id="ARBA00022448"/>
    </source>
</evidence>
<evidence type="ECO:0000256" key="7">
    <source>
        <dbReference type="ARBA" id="ARBA00023157"/>
    </source>
</evidence>
<gene>
    <name evidence="10" type="ORF">GOMPHAMPRED_006974</name>
</gene>
<evidence type="ECO:0000256" key="3">
    <source>
        <dbReference type="ARBA" id="ARBA00022692"/>
    </source>
</evidence>
<dbReference type="OrthoDB" id="4504960at2759"/>
<name>A0A8H3ERM1_9LECA</name>
<evidence type="ECO:0000256" key="4">
    <source>
        <dbReference type="ARBA" id="ARBA00022729"/>
    </source>
</evidence>
<dbReference type="GO" id="GO:0010008">
    <property type="term" value="C:endosome membrane"/>
    <property type="evidence" value="ECO:0007669"/>
    <property type="project" value="UniProtKB-SubCell"/>
</dbReference>
<evidence type="ECO:0000313" key="11">
    <source>
        <dbReference type="Proteomes" id="UP000664169"/>
    </source>
</evidence>
<keyword evidence="11" id="KW-1185">Reference proteome</keyword>
<dbReference type="Proteomes" id="UP000664169">
    <property type="component" value="Unassembled WGS sequence"/>
</dbReference>
<accession>A0A8H3ERM1</accession>
<feature type="domain" description="MRH" evidence="9">
    <location>
        <begin position="28"/>
        <end position="206"/>
    </location>
</feature>
<dbReference type="GO" id="GO:0000139">
    <property type="term" value="C:Golgi membrane"/>
    <property type="evidence" value="ECO:0007669"/>
    <property type="project" value="UniProtKB-SubCell"/>
</dbReference>
<proteinExistence type="predicted"/>
<keyword evidence="7" id="KW-1015">Disulfide bond</keyword>
<keyword evidence="2" id="KW-0813">Transport</keyword>
<evidence type="ECO:0000256" key="8">
    <source>
        <dbReference type="SAM" id="SignalP"/>
    </source>
</evidence>
<protein>
    <recommendedName>
        <fullName evidence="9">MRH domain-containing protein</fullName>
    </recommendedName>
</protein>
<sequence>MKSGWLLTCFVLTTCSAFAAEEALKPRKPCTVQSPKHLDFDLSGLSVLPKTEGQKSTKGARNESWMAIGYDSGVNYTINICAPVIEDIKDVEGVDESKWQNISAFYTSESGKTFSLGMQHSEFVFRGRKLVLHYQDGSPCGGGNSASELADGDSKNTRRKSMMISFLCDQDSFESSKPNMALSFVGASPDFCHYGFEARTPLACGGSIAPTEQAVGPGSLFGIM</sequence>
<comment type="caution">
    <text evidence="10">The sequence shown here is derived from an EMBL/GenBank/DDBJ whole genome shotgun (WGS) entry which is preliminary data.</text>
</comment>
<reference evidence="10" key="1">
    <citation type="submission" date="2021-03" db="EMBL/GenBank/DDBJ databases">
        <authorList>
            <person name="Tagirdzhanova G."/>
        </authorList>
    </citation>
    <scope>NUCLEOTIDE SEQUENCE</scope>
</reference>
<dbReference type="PANTHER" id="PTHR15071">
    <property type="entry name" value="MANNOSE-6-PHOSPHATE RECEPTOR FAMILY MEMBER"/>
    <property type="match status" value="1"/>
</dbReference>
<evidence type="ECO:0000256" key="6">
    <source>
        <dbReference type="ARBA" id="ARBA00023136"/>
    </source>
</evidence>
<evidence type="ECO:0000256" key="5">
    <source>
        <dbReference type="ARBA" id="ARBA00022989"/>
    </source>
</evidence>
<dbReference type="EMBL" id="CAJPDQ010000005">
    <property type="protein sequence ID" value="CAF9910154.1"/>
    <property type="molecule type" value="Genomic_DNA"/>
</dbReference>
<dbReference type="GO" id="GO:0005770">
    <property type="term" value="C:late endosome"/>
    <property type="evidence" value="ECO:0007669"/>
    <property type="project" value="TreeGrafter"/>
</dbReference>
<dbReference type="SUPFAM" id="SSF50911">
    <property type="entry name" value="Mannose 6-phosphate receptor domain"/>
    <property type="match status" value="1"/>
</dbReference>
<organism evidence="10 11">
    <name type="scientific">Gomphillus americanus</name>
    <dbReference type="NCBI Taxonomy" id="1940652"/>
    <lineage>
        <taxon>Eukaryota</taxon>
        <taxon>Fungi</taxon>
        <taxon>Dikarya</taxon>
        <taxon>Ascomycota</taxon>
        <taxon>Pezizomycotina</taxon>
        <taxon>Lecanoromycetes</taxon>
        <taxon>OSLEUM clade</taxon>
        <taxon>Ostropomycetidae</taxon>
        <taxon>Ostropales</taxon>
        <taxon>Graphidaceae</taxon>
        <taxon>Gomphilloideae</taxon>
        <taxon>Gomphillus</taxon>
    </lineage>
</organism>
<dbReference type="InterPro" id="IPR009011">
    <property type="entry name" value="Man6P_isomerase_rcpt-bd_dom_sf"/>
</dbReference>
<keyword evidence="6" id="KW-0472">Membrane</keyword>
<evidence type="ECO:0000313" key="10">
    <source>
        <dbReference type="EMBL" id="CAF9910154.1"/>
    </source>
</evidence>
<keyword evidence="3" id="KW-0812">Transmembrane</keyword>